<protein>
    <submittedName>
        <fullName evidence="2">Uncharacterized protein</fullName>
    </submittedName>
</protein>
<dbReference type="InterPro" id="IPR046083">
    <property type="entry name" value="DUF6101"/>
</dbReference>
<gene>
    <name evidence="2" type="ORF">SAMN05444123_10124</name>
</gene>
<proteinExistence type="predicted"/>
<name>A0A1H8LDE2_9BRAD</name>
<evidence type="ECO:0000256" key="1">
    <source>
        <dbReference type="SAM" id="MobiDB-lite"/>
    </source>
</evidence>
<evidence type="ECO:0000313" key="3">
    <source>
        <dbReference type="Proteomes" id="UP000199615"/>
    </source>
</evidence>
<dbReference type="RefSeq" id="WP_092680916.1">
    <property type="nucleotide sequence ID" value="NZ_FODT01000001.1"/>
</dbReference>
<dbReference type="AlphaFoldDB" id="A0A1H8LDE2"/>
<reference evidence="3" key="1">
    <citation type="submission" date="2016-10" db="EMBL/GenBank/DDBJ databases">
        <authorList>
            <person name="Varghese N."/>
            <person name="Submissions S."/>
        </authorList>
    </citation>
    <scope>NUCLEOTIDE SEQUENCE [LARGE SCALE GENOMIC DNA]</scope>
    <source>
        <strain evidence="3">DSM 123</strain>
    </source>
</reference>
<accession>A0A1H8LDE2</accession>
<dbReference type="Proteomes" id="UP000199615">
    <property type="component" value="Unassembled WGS sequence"/>
</dbReference>
<sequence length="174" mass="19922">MRRQTATGGRNPAGSSRALRLDPLSLPIRYDAHDTRADGGVRQIELHRERVILHRAVAGMRMAIKVRVSDFRGVGCRGLDDGRMLMLVHRDPSLSVPLCISSDNDEIERAWALWSEIFALPQLPDDTPREASQRRRRHSVMSRRRPRFLMRRRTGALLNAPRSYAGEREIIARH</sequence>
<dbReference type="OrthoDB" id="8449893at2"/>
<evidence type="ECO:0000313" key="2">
    <source>
        <dbReference type="EMBL" id="SEO03059.1"/>
    </source>
</evidence>
<keyword evidence="3" id="KW-1185">Reference proteome</keyword>
<feature type="compositionally biased region" description="Basic residues" evidence="1">
    <location>
        <begin position="134"/>
        <end position="144"/>
    </location>
</feature>
<dbReference type="Pfam" id="PF19596">
    <property type="entry name" value="DUF6101"/>
    <property type="match status" value="1"/>
</dbReference>
<feature type="region of interest" description="Disordered" evidence="1">
    <location>
        <begin position="125"/>
        <end position="144"/>
    </location>
</feature>
<dbReference type="EMBL" id="FODT01000001">
    <property type="protein sequence ID" value="SEO03059.1"/>
    <property type="molecule type" value="Genomic_DNA"/>
</dbReference>
<organism evidence="2 3">
    <name type="scientific">Rhodopseudomonas pseudopalustris</name>
    <dbReference type="NCBI Taxonomy" id="1513892"/>
    <lineage>
        <taxon>Bacteria</taxon>
        <taxon>Pseudomonadati</taxon>
        <taxon>Pseudomonadota</taxon>
        <taxon>Alphaproteobacteria</taxon>
        <taxon>Hyphomicrobiales</taxon>
        <taxon>Nitrobacteraceae</taxon>
        <taxon>Rhodopseudomonas</taxon>
    </lineage>
</organism>